<organism evidence="1 2">
    <name type="scientific">Thiospirochaeta perfilievii</name>
    <dbReference type="NCBI Taxonomy" id="252967"/>
    <lineage>
        <taxon>Bacteria</taxon>
        <taxon>Pseudomonadati</taxon>
        <taxon>Spirochaetota</taxon>
        <taxon>Spirochaetia</taxon>
        <taxon>Spirochaetales</taxon>
        <taxon>Spirochaetaceae</taxon>
        <taxon>Thiospirochaeta</taxon>
    </lineage>
</organism>
<accession>A0A5C1QA76</accession>
<keyword evidence="2" id="KW-1185">Reference proteome</keyword>
<dbReference type="OrthoDB" id="6753945at2"/>
<proteinExistence type="predicted"/>
<evidence type="ECO:0000313" key="1">
    <source>
        <dbReference type="EMBL" id="QEN04381.1"/>
    </source>
</evidence>
<protein>
    <submittedName>
        <fullName evidence="1">Uncharacterized protein</fullName>
    </submittedName>
</protein>
<name>A0A5C1QA76_9SPIO</name>
<evidence type="ECO:0000313" key="2">
    <source>
        <dbReference type="Proteomes" id="UP000323824"/>
    </source>
</evidence>
<sequence length="486" mass="54256">MDKKIFYILLMLIPTILMAQMTTDYLGGNNFNIETSTIFSGDLNDGSTGLETAMSIGLWFEFMGYSDRGILPLKDELSVSLTLTNSALYAWRGYTLESGEYVSFTPDDVTSDQADSIWFDNISAELMYGDFWLKTTGLSPEISVSQASIFSVFDSIMANTTASDKNPMPLPLFSQGNWYVDGIMSVIGRDLLGAVNVPKNRQVPVGGLLSSGYDGEDFQIDVSAGSWTNGVDNNENAWVFGLNFNWKPTLDSTLEFSSLAAFNYENIIDEDNNLTVISKNPIAVGLNYERRVKIGEKSILKPVIGTDIFYNQEQNNLEWEVGGGLKIYQHGSNNSYYYEVLGGSGDVGLFIAANINQDNQVNSIITFNEDPNLSFIPKTGGFFQIELMNITEINNQDFLWAGVGQVEHLINDKATVYIFEKYIPGDVENKTYSKEIKTFNSKIGLRLLITDNFDIDISYERTDILNKFTDDVVDLGLISTMFRITM</sequence>
<gene>
    <name evidence="1" type="ORF">EW093_06605</name>
</gene>
<dbReference type="AlphaFoldDB" id="A0A5C1QA76"/>
<dbReference type="EMBL" id="CP035807">
    <property type="protein sequence ID" value="QEN04381.1"/>
    <property type="molecule type" value="Genomic_DNA"/>
</dbReference>
<dbReference type="KEGG" id="sper:EW093_06605"/>
<dbReference type="Proteomes" id="UP000323824">
    <property type="component" value="Chromosome"/>
</dbReference>
<reference evidence="1 2" key="2">
    <citation type="submission" date="2019-09" db="EMBL/GenBank/DDBJ databases">
        <title>Complete Genome Sequence and Methylome Analysis of free living Spirochaetas.</title>
        <authorList>
            <person name="Leshcheva N."/>
            <person name="Mikheeva N."/>
        </authorList>
    </citation>
    <scope>NUCLEOTIDE SEQUENCE [LARGE SCALE GENOMIC DNA]</scope>
    <source>
        <strain evidence="1 2">P</strain>
    </source>
</reference>
<dbReference type="RefSeq" id="WP_149567628.1">
    <property type="nucleotide sequence ID" value="NZ_CP035807.1"/>
</dbReference>
<reference evidence="1 2" key="1">
    <citation type="submission" date="2019-02" db="EMBL/GenBank/DDBJ databases">
        <authorList>
            <person name="Fomenkov A."/>
            <person name="Dubinina G."/>
            <person name="Grabovich M."/>
            <person name="Vincze T."/>
            <person name="Roberts R.J."/>
        </authorList>
    </citation>
    <scope>NUCLEOTIDE SEQUENCE [LARGE SCALE GENOMIC DNA]</scope>
    <source>
        <strain evidence="1 2">P</strain>
    </source>
</reference>